<name>A0AAW1TJY4_9CUCU</name>
<dbReference type="AlphaFoldDB" id="A0AAW1TJY4"/>
<dbReference type="EMBL" id="JARQZJ010000002">
    <property type="protein sequence ID" value="KAK9870023.1"/>
    <property type="molecule type" value="Genomic_DNA"/>
</dbReference>
<proteinExistence type="predicted"/>
<gene>
    <name evidence="1" type="ORF">WA026_006119</name>
</gene>
<accession>A0AAW1TJY4</accession>
<organism evidence="1 2">
    <name type="scientific">Henosepilachna vigintioctopunctata</name>
    <dbReference type="NCBI Taxonomy" id="420089"/>
    <lineage>
        <taxon>Eukaryota</taxon>
        <taxon>Metazoa</taxon>
        <taxon>Ecdysozoa</taxon>
        <taxon>Arthropoda</taxon>
        <taxon>Hexapoda</taxon>
        <taxon>Insecta</taxon>
        <taxon>Pterygota</taxon>
        <taxon>Neoptera</taxon>
        <taxon>Endopterygota</taxon>
        <taxon>Coleoptera</taxon>
        <taxon>Polyphaga</taxon>
        <taxon>Cucujiformia</taxon>
        <taxon>Coccinelloidea</taxon>
        <taxon>Coccinellidae</taxon>
        <taxon>Epilachninae</taxon>
        <taxon>Epilachnini</taxon>
        <taxon>Henosepilachna</taxon>
    </lineage>
</organism>
<evidence type="ECO:0000313" key="1">
    <source>
        <dbReference type="EMBL" id="KAK9870023.1"/>
    </source>
</evidence>
<protein>
    <submittedName>
        <fullName evidence="1">Uncharacterized protein</fullName>
    </submittedName>
</protein>
<dbReference type="Proteomes" id="UP001431783">
    <property type="component" value="Unassembled WGS sequence"/>
</dbReference>
<evidence type="ECO:0000313" key="2">
    <source>
        <dbReference type="Proteomes" id="UP001431783"/>
    </source>
</evidence>
<keyword evidence="2" id="KW-1185">Reference proteome</keyword>
<reference evidence="1 2" key="1">
    <citation type="submission" date="2023-03" db="EMBL/GenBank/DDBJ databases">
        <title>Genome insight into feeding habits of ladybird beetles.</title>
        <authorList>
            <person name="Li H.-S."/>
            <person name="Huang Y.-H."/>
            <person name="Pang H."/>
        </authorList>
    </citation>
    <scope>NUCLEOTIDE SEQUENCE [LARGE SCALE GENOMIC DNA]</scope>
    <source>
        <strain evidence="1">SYSU_2023b</strain>
        <tissue evidence="1">Whole body</tissue>
    </source>
</reference>
<comment type="caution">
    <text evidence="1">The sequence shown here is derived from an EMBL/GenBank/DDBJ whole genome shotgun (WGS) entry which is preliminary data.</text>
</comment>
<sequence length="106" mass="12479">MRYRKSAFRLFSLFYPIYGCNQNLYSTPARIHGWTPPCSFITRDQRTVKNKMLDNVVHWVKDNCITVMMVPHTFLPAAFPNPNGCGKREPDFHLNFKFFMNVRACN</sequence>